<evidence type="ECO:0008006" key="3">
    <source>
        <dbReference type="Google" id="ProtNLM"/>
    </source>
</evidence>
<evidence type="ECO:0000313" key="2">
    <source>
        <dbReference type="Proteomes" id="UP000701702"/>
    </source>
</evidence>
<dbReference type="Proteomes" id="UP000701702">
    <property type="component" value="Unassembled WGS sequence"/>
</dbReference>
<keyword evidence="2" id="KW-1185">Reference proteome</keyword>
<dbReference type="InterPro" id="IPR018655">
    <property type="entry name" value="DUF2086"/>
</dbReference>
<dbReference type="Pfam" id="PF09859">
    <property type="entry name" value="Oxygenase-NA"/>
    <property type="match status" value="1"/>
</dbReference>
<dbReference type="EMBL" id="CAJZAF010000002">
    <property type="protein sequence ID" value="CAG9164744.1"/>
    <property type="molecule type" value="Genomic_DNA"/>
</dbReference>
<reference evidence="1 2" key="1">
    <citation type="submission" date="2021-08" db="EMBL/GenBank/DDBJ databases">
        <authorList>
            <person name="Peeters C."/>
        </authorList>
    </citation>
    <scope>NUCLEOTIDE SEQUENCE [LARGE SCALE GENOMIC DNA]</scope>
    <source>
        <strain evidence="1 2">LMG 23994</strain>
    </source>
</reference>
<evidence type="ECO:0000313" key="1">
    <source>
        <dbReference type="EMBL" id="CAG9164744.1"/>
    </source>
</evidence>
<gene>
    <name evidence="1" type="ORF">LMG23994_00578</name>
</gene>
<protein>
    <recommendedName>
        <fullName evidence="3">Fe2OG dioxygenase domain-containing protein</fullName>
    </recommendedName>
</protein>
<accession>A0ABM8WBT5</accession>
<sequence>MPSSAMTFDRLDWQEIAAQLDQDGHAGLPGLLSPEQARELGRDAGKSRAFHHQSLESAGLGRGKMIYFGDVLPDPWADWRTALYCKLAPIANRWNALMNIDYRYPRELREFIKHNREAGQSQPLSCLHRLRSGDYLPLHQRADGEHVFPLQVIALLSEPGVDFQGGEFVMTEQRPRMQSRPAVVPLGMGDMAIISTARRPHKGAGGHYRVNLRHAISRVRAGERIGVELSFHNAPQGQ</sequence>
<organism evidence="1 2">
    <name type="scientific">Cupriavidus pinatubonensis</name>
    <dbReference type="NCBI Taxonomy" id="248026"/>
    <lineage>
        <taxon>Bacteria</taxon>
        <taxon>Pseudomonadati</taxon>
        <taxon>Pseudomonadota</taxon>
        <taxon>Betaproteobacteria</taxon>
        <taxon>Burkholderiales</taxon>
        <taxon>Burkholderiaceae</taxon>
        <taxon>Cupriavidus</taxon>
    </lineage>
</organism>
<proteinExistence type="predicted"/>
<dbReference type="RefSeq" id="WP_223999776.1">
    <property type="nucleotide sequence ID" value="NZ_CAJZAF010000002.1"/>
</dbReference>
<name>A0ABM8WBT5_9BURK</name>
<comment type="caution">
    <text evidence="1">The sequence shown here is derived from an EMBL/GenBank/DDBJ whole genome shotgun (WGS) entry which is preliminary data.</text>
</comment>